<feature type="chain" id="PRO_5043752073" evidence="2">
    <location>
        <begin position="23"/>
        <end position="119"/>
    </location>
</feature>
<protein>
    <submittedName>
        <fullName evidence="3">Uncharacterized protein</fullName>
    </submittedName>
</protein>
<dbReference type="PANTHER" id="PTHR33592:SF3">
    <property type="entry name" value="TRANSMEMBRANE PROTEIN"/>
    <property type="match status" value="1"/>
</dbReference>
<evidence type="ECO:0000256" key="1">
    <source>
        <dbReference type="SAM" id="MobiDB-lite"/>
    </source>
</evidence>
<feature type="region of interest" description="Disordered" evidence="1">
    <location>
        <begin position="52"/>
        <end position="119"/>
    </location>
</feature>
<proteinExistence type="predicted"/>
<reference evidence="3 4" key="1">
    <citation type="submission" date="2024-04" db="EMBL/GenBank/DDBJ databases">
        <authorList>
            <person name="Fracassetti M."/>
        </authorList>
    </citation>
    <scope>NUCLEOTIDE SEQUENCE [LARGE SCALE GENOMIC DNA]</scope>
</reference>
<gene>
    <name evidence="3" type="ORF">LTRI10_LOCUS50541</name>
</gene>
<evidence type="ECO:0000313" key="4">
    <source>
        <dbReference type="Proteomes" id="UP001497516"/>
    </source>
</evidence>
<dbReference type="Proteomes" id="UP001497516">
    <property type="component" value="Chromosome 9"/>
</dbReference>
<sequence length="119" mass="12690">MAGLITSFVMAITIALVLLADAFHGIAAARTFRGEQKWRWDNESFLQIESLQRGPVPPSRASGCGHTPRPGETGRCPLDEMNYSGGGRFRSRRAPSPPLPDHAVAPSPAKSSNGGDFSA</sequence>
<evidence type="ECO:0000256" key="2">
    <source>
        <dbReference type="SAM" id="SignalP"/>
    </source>
</evidence>
<dbReference type="PANTHER" id="PTHR33592">
    <property type="entry name" value="TRANSMEMBRANE PROTEIN"/>
    <property type="match status" value="1"/>
</dbReference>
<organism evidence="3 4">
    <name type="scientific">Linum trigynum</name>
    <dbReference type="NCBI Taxonomy" id="586398"/>
    <lineage>
        <taxon>Eukaryota</taxon>
        <taxon>Viridiplantae</taxon>
        <taxon>Streptophyta</taxon>
        <taxon>Embryophyta</taxon>
        <taxon>Tracheophyta</taxon>
        <taxon>Spermatophyta</taxon>
        <taxon>Magnoliopsida</taxon>
        <taxon>eudicotyledons</taxon>
        <taxon>Gunneridae</taxon>
        <taxon>Pentapetalae</taxon>
        <taxon>rosids</taxon>
        <taxon>fabids</taxon>
        <taxon>Malpighiales</taxon>
        <taxon>Linaceae</taxon>
        <taxon>Linum</taxon>
    </lineage>
</organism>
<feature type="compositionally biased region" description="Polar residues" evidence="1">
    <location>
        <begin position="109"/>
        <end position="119"/>
    </location>
</feature>
<feature type="signal peptide" evidence="2">
    <location>
        <begin position="1"/>
        <end position="22"/>
    </location>
</feature>
<name>A0AAV2GL58_9ROSI</name>
<evidence type="ECO:0000313" key="3">
    <source>
        <dbReference type="EMBL" id="CAL1411167.1"/>
    </source>
</evidence>
<dbReference type="AlphaFoldDB" id="A0AAV2GL58"/>
<keyword evidence="2" id="KW-0732">Signal</keyword>
<accession>A0AAV2GL58</accession>
<keyword evidence="4" id="KW-1185">Reference proteome</keyword>
<dbReference type="EMBL" id="OZ034822">
    <property type="protein sequence ID" value="CAL1411167.1"/>
    <property type="molecule type" value="Genomic_DNA"/>
</dbReference>